<evidence type="ECO:0000313" key="1">
    <source>
        <dbReference type="EMBL" id="MDF4026201.1"/>
    </source>
</evidence>
<comment type="caution">
    <text evidence="1">The sequence shown here is derived from an EMBL/GenBank/DDBJ whole genome shotgun (WGS) entry which is preliminary data.</text>
</comment>
<evidence type="ECO:0008006" key="3">
    <source>
        <dbReference type="Google" id="ProtNLM"/>
    </source>
</evidence>
<dbReference type="RefSeq" id="WP_320551484.1">
    <property type="nucleotide sequence ID" value="NZ_JAQLOK010000003.1"/>
</dbReference>
<accession>A0ABT6BDN6</accession>
<protein>
    <recommendedName>
        <fullName evidence="3">MOSC domain-containing protein</fullName>
    </recommendedName>
</protein>
<gene>
    <name evidence="1" type="ORF">P3W24_14595</name>
</gene>
<reference evidence="1 2" key="1">
    <citation type="journal article" date="2024" name="Curr. Microbiol.">
        <title>Luteibacter sahnii sp. nov., A Novel Yellow-Colored Xanthomonadin Pigment Producing Probiotic Bacterium from Healthy Rice Seed Microbiome.</title>
        <authorList>
            <person name="Jaiswal G."/>
            <person name="Rana R."/>
            <person name="Nayak P.K."/>
            <person name="Chouhan R."/>
            <person name="Gandhi S.G."/>
            <person name="Patel H.K."/>
            <person name="Patil P.B."/>
        </authorList>
    </citation>
    <scope>NUCLEOTIDE SEQUENCE [LARGE SCALE GENOMIC DNA]</scope>
    <source>
        <strain evidence="1 2">PPL201</strain>
    </source>
</reference>
<sequence length="182" mass="19907">MRCKPVIVMPRATLLHDVFEGARVHPGGACVESRHTRWRIGDGGRLALSATHPRQLIAHFDDDADLVMQVRHALGEHSHFTLYFDSTGLTNAALLTTQFDGEDVCESAMIEPGVALGVGTCPLANRWPYPTVNEVRIEGTEGSRLVIRQVTIADYGLPVKPRDEKRAPPGALFLVTSPCTAR</sequence>
<name>A0ABT6BDN6_9GAMM</name>
<evidence type="ECO:0000313" key="2">
    <source>
        <dbReference type="Proteomes" id="UP001528850"/>
    </source>
</evidence>
<dbReference type="EMBL" id="JARJJS010000004">
    <property type="protein sequence ID" value="MDF4026201.1"/>
    <property type="molecule type" value="Genomic_DNA"/>
</dbReference>
<proteinExistence type="predicted"/>
<dbReference type="Proteomes" id="UP001528850">
    <property type="component" value="Unassembled WGS sequence"/>
</dbReference>
<organism evidence="1 2">
    <name type="scientific">Luteibacter sahnii</name>
    <dbReference type="NCBI Taxonomy" id="3021977"/>
    <lineage>
        <taxon>Bacteria</taxon>
        <taxon>Pseudomonadati</taxon>
        <taxon>Pseudomonadota</taxon>
        <taxon>Gammaproteobacteria</taxon>
        <taxon>Lysobacterales</taxon>
        <taxon>Rhodanobacteraceae</taxon>
        <taxon>Luteibacter</taxon>
    </lineage>
</organism>
<keyword evidence="2" id="KW-1185">Reference proteome</keyword>